<keyword evidence="3" id="KW-0255">Endonuclease</keyword>
<protein>
    <submittedName>
        <fullName evidence="3">Putative flap endonuclease-1-like 5' DNA nuclease</fullName>
    </submittedName>
</protein>
<keyword evidence="3" id="KW-0540">Nuclease</keyword>
<gene>
    <name evidence="3" type="ORF">LY01_00701</name>
</gene>
<reference evidence="3 4" key="1">
    <citation type="submission" date="2018-02" db="EMBL/GenBank/DDBJ databases">
        <title>Genomic Encyclopedia of Archaeal and Bacterial Type Strains, Phase II (KMG-II): from individual species to whole genera.</title>
        <authorList>
            <person name="Goeker M."/>
        </authorList>
    </citation>
    <scope>NUCLEOTIDE SEQUENCE [LARGE SCALE GENOMIC DNA]</scope>
    <source>
        <strain evidence="3 4">DSM 16809</strain>
    </source>
</reference>
<proteinExistence type="predicted"/>
<dbReference type="GO" id="GO:0004519">
    <property type="term" value="F:endonuclease activity"/>
    <property type="evidence" value="ECO:0007669"/>
    <property type="project" value="UniProtKB-KW"/>
</dbReference>
<keyword evidence="4" id="KW-1185">Reference proteome</keyword>
<evidence type="ECO:0000313" key="3">
    <source>
        <dbReference type="EMBL" id="PPK96876.1"/>
    </source>
</evidence>
<keyword evidence="2" id="KW-0472">Membrane</keyword>
<evidence type="ECO:0000256" key="2">
    <source>
        <dbReference type="SAM" id="Phobius"/>
    </source>
</evidence>
<dbReference type="Gene3D" id="1.20.5.1700">
    <property type="match status" value="1"/>
</dbReference>
<keyword evidence="3" id="KW-0378">Hydrolase</keyword>
<feature type="coiled-coil region" evidence="1">
    <location>
        <begin position="37"/>
        <end position="85"/>
    </location>
</feature>
<dbReference type="OrthoDB" id="1493222at2"/>
<evidence type="ECO:0000256" key="1">
    <source>
        <dbReference type="SAM" id="Coils"/>
    </source>
</evidence>
<feature type="transmembrane region" description="Helical" evidence="2">
    <location>
        <begin position="7"/>
        <end position="27"/>
    </location>
</feature>
<dbReference type="EMBL" id="PTJE01000001">
    <property type="protein sequence ID" value="PPK96876.1"/>
    <property type="molecule type" value="Genomic_DNA"/>
</dbReference>
<evidence type="ECO:0000313" key="4">
    <source>
        <dbReference type="Proteomes" id="UP000239002"/>
    </source>
</evidence>
<keyword evidence="1" id="KW-0175">Coiled coil</keyword>
<organism evidence="3 4">
    <name type="scientific">Nonlabens xylanidelens</name>
    <dbReference type="NCBI Taxonomy" id="191564"/>
    <lineage>
        <taxon>Bacteria</taxon>
        <taxon>Pseudomonadati</taxon>
        <taxon>Bacteroidota</taxon>
        <taxon>Flavobacteriia</taxon>
        <taxon>Flavobacteriales</taxon>
        <taxon>Flavobacteriaceae</taxon>
        <taxon>Nonlabens</taxon>
    </lineage>
</organism>
<keyword evidence="2" id="KW-0812">Transmembrane</keyword>
<dbReference type="RefSeq" id="WP_104514406.1">
    <property type="nucleotide sequence ID" value="NZ_MQVW01000027.1"/>
</dbReference>
<dbReference type="Proteomes" id="UP000239002">
    <property type="component" value="Unassembled WGS sequence"/>
</dbReference>
<name>A0A2S6IS59_9FLAO</name>
<keyword evidence="2" id="KW-1133">Transmembrane helix</keyword>
<dbReference type="AlphaFoldDB" id="A0A2S6IS59"/>
<sequence length="236" mass="25762">MSLSNTWCWLLPLLAGIISAIIGYYWGKSNSIVTNDCDDWIDKNKSLQTEIDQLRDQLKSCEINSSSLKNKVSQLTENSNNLKIKASKAVADAKSLQLKLDQAPAVDATNTANLASGFVAGAVANTVIDSASEDSNLKYDADAAKAAMGKRIKPDDLTIVEGIGPKISELFHAAGIRTWYKLSQTDPVKLKEILNNGGPRFQVHKPGSWPKQAGMAFKGEWSQLSKWQDEHKGGKE</sequence>
<comment type="caution">
    <text evidence="3">The sequence shown here is derived from an EMBL/GenBank/DDBJ whole genome shotgun (WGS) entry which is preliminary data.</text>
</comment>
<accession>A0A2S6IS59</accession>